<reference evidence="11 12" key="2">
    <citation type="submission" date="2018-11" db="EMBL/GenBank/DDBJ databases">
        <authorList>
            <consortium name="Pathogen Informatics"/>
        </authorList>
    </citation>
    <scope>NUCLEOTIDE SEQUENCE [LARGE SCALE GENOMIC DNA]</scope>
</reference>
<evidence type="ECO:0000256" key="2">
    <source>
        <dbReference type="ARBA" id="ARBA00006459"/>
    </source>
</evidence>
<comment type="similarity">
    <text evidence="2">Belongs to the sodium:neurotransmitter symporter (SNF) (TC 2.A.22) family.</text>
</comment>
<evidence type="ECO:0000256" key="5">
    <source>
        <dbReference type="ARBA" id="ARBA00022847"/>
    </source>
</evidence>
<evidence type="ECO:0000256" key="9">
    <source>
        <dbReference type="PIRSR" id="PIRSR600175-1"/>
    </source>
</evidence>
<dbReference type="OrthoDB" id="6581954at2759"/>
<evidence type="ECO:0000256" key="10">
    <source>
        <dbReference type="SAM" id="Phobius"/>
    </source>
</evidence>
<keyword evidence="4 10" id="KW-0812">Transmembrane</keyword>
<accession>A0A0M3J072</accession>
<dbReference type="GO" id="GO:0015179">
    <property type="term" value="F:L-amino acid transmembrane transporter activity"/>
    <property type="evidence" value="ECO:0007669"/>
    <property type="project" value="TreeGrafter"/>
</dbReference>
<evidence type="ECO:0000313" key="13">
    <source>
        <dbReference type="WBParaSite" id="ASIM_0000090801-mRNA-1"/>
    </source>
</evidence>
<keyword evidence="8" id="KW-0325">Glycoprotein</keyword>
<gene>
    <name evidence="11" type="ORF">ASIM_LOCUS805</name>
</gene>
<dbReference type="InterPro" id="IPR000175">
    <property type="entry name" value="Na/ntran_symport"/>
</dbReference>
<evidence type="ECO:0000256" key="7">
    <source>
        <dbReference type="ARBA" id="ARBA00023136"/>
    </source>
</evidence>
<dbReference type="GO" id="GO:0046872">
    <property type="term" value="F:metal ion binding"/>
    <property type="evidence" value="ECO:0007669"/>
    <property type="project" value="UniProtKB-KW"/>
</dbReference>
<reference evidence="13" key="1">
    <citation type="submission" date="2017-02" db="UniProtKB">
        <authorList>
            <consortium name="WormBaseParasite"/>
        </authorList>
    </citation>
    <scope>IDENTIFICATION</scope>
</reference>
<dbReference type="Pfam" id="PF00209">
    <property type="entry name" value="SNF"/>
    <property type="match status" value="1"/>
</dbReference>
<sequence length="205" mass="23534">MFLMSANDNYSRTASQSQSKRNFVDSLYPPFCRKLDVDLPEFIREGDIEYPFEDTDDVGDENKIRGNWSSTTDYMLSTIGFIFNIGNIWRFPYYCYIYGGSAFLVPYVIMLVVAGLPIFFMELALGQFASVACISVWKVVPLFKGIGIAMLIISCIICVYMNMLSAWSIFYFMNSLKFALPWATCTNEWNTSSMFYSFVEIFSVD</sequence>
<dbReference type="InterPro" id="IPR037272">
    <property type="entry name" value="SNS_sf"/>
</dbReference>
<dbReference type="GO" id="GO:0005886">
    <property type="term" value="C:plasma membrane"/>
    <property type="evidence" value="ECO:0007669"/>
    <property type="project" value="TreeGrafter"/>
</dbReference>
<keyword evidence="9" id="KW-0915">Sodium</keyword>
<evidence type="ECO:0000313" key="11">
    <source>
        <dbReference type="EMBL" id="VDK18107.1"/>
    </source>
</evidence>
<evidence type="ECO:0000256" key="1">
    <source>
        <dbReference type="ARBA" id="ARBA00004141"/>
    </source>
</evidence>
<keyword evidence="7 10" id="KW-0472">Membrane</keyword>
<keyword evidence="12" id="KW-1185">Reference proteome</keyword>
<dbReference type="PANTHER" id="PTHR11616:SF321">
    <property type="entry name" value="SODIUM-DEPENDENT NUTRIENT AMINO ACID TRANSPORTER 1-RELATED"/>
    <property type="match status" value="1"/>
</dbReference>
<feature type="transmembrane region" description="Helical" evidence="10">
    <location>
        <begin position="97"/>
        <end position="116"/>
    </location>
</feature>
<keyword evidence="6 10" id="KW-1133">Transmembrane helix</keyword>
<feature type="transmembrane region" description="Helical" evidence="10">
    <location>
        <begin position="74"/>
        <end position="91"/>
    </location>
</feature>
<evidence type="ECO:0000256" key="4">
    <source>
        <dbReference type="ARBA" id="ARBA00022692"/>
    </source>
</evidence>
<evidence type="ECO:0000256" key="8">
    <source>
        <dbReference type="ARBA" id="ARBA00023180"/>
    </source>
</evidence>
<dbReference type="Proteomes" id="UP000267096">
    <property type="component" value="Unassembled WGS sequence"/>
</dbReference>
<dbReference type="PANTHER" id="PTHR11616">
    <property type="entry name" value="SODIUM/CHLORIDE DEPENDENT TRANSPORTER"/>
    <property type="match status" value="1"/>
</dbReference>
<feature type="binding site" evidence="9">
    <location>
        <position position="87"/>
    </location>
    <ligand>
        <name>Na(+)</name>
        <dbReference type="ChEBI" id="CHEBI:29101"/>
        <label>1</label>
    </ligand>
</feature>
<name>A0A0M3J072_ANISI</name>
<evidence type="ECO:0000256" key="3">
    <source>
        <dbReference type="ARBA" id="ARBA00022448"/>
    </source>
</evidence>
<dbReference type="SUPFAM" id="SSF161070">
    <property type="entry name" value="SNF-like"/>
    <property type="match status" value="1"/>
</dbReference>
<feature type="transmembrane region" description="Helical" evidence="10">
    <location>
        <begin position="146"/>
        <end position="172"/>
    </location>
</feature>
<organism evidence="13">
    <name type="scientific">Anisakis simplex</name>
    <name type="common">Herring worm</name>
    <dbReference type="NCBI Taxonomy" id="6269"/>
    <lineage>
        <taxon>Eukaryota</taxon>
        <taxon>Metazoa</taxon>
        <taxon>Ecdysozoa</taxon>
        <taxon>Nematoda</taxon>
        <taxon>Chromadorea</taxon>
        <taxon>Rhabditida</taxon>
        <taxon>Spirurina</taxon>
        <taxon>Ascaridomorpha</taxon>
        <taxon>Ascaridoidea</taxon>
        <taxon>Anisakidae</taxon>
        <taxon>Anisakis</taxon>
        <taxon>Anisakis simplex complex</taxon>
    </lineage>
</organism>
<keyword evidence="9" id="KW-0479">Metal-binding</keyword>
<dbReference type="GO" id="GO:0005283">
    <property type="term" value="F:amino acid:sodium symporter activity"/>
    <property type="evidence" value="ECO:0007669"/>
    <property type="project" value="TreeGrafter"/>
</dbReference>
<keyword evidence="3" id="KW-0813">Transport</keyword>
<comment type="subcellular location">
    <subcellularLocation>
        <location evidence="1">Membrane</location>
        <topology evidence="1">Multi-pass membrane protein</topology>
    </subcellularLocation>
</comment>
<keyword evidence="5" id="KW-0769">Symport</keyword>
<proteinExistence type="inferred from homology"/>
<feature type="binding site" evidence="9">
    <location>
        <position position="80"/>
    </location>
    <ligand>
        <name>Na(+)</name>
        <dbReference type="ChEBI" id="CHEBI:29101"/>
        <label>1</label>
    </ligand>
</feature>
<dbReference type="PROSITE" id="PS50267">
    <property type="entry name" value="NA_NEUROTRAN_SYMP_3"/>
    <property type="match status" value="1"/>
</dbReference>
<dbReference type="GO" id="GO:0089718">
    <property type="term" value="P:amino acid import across plasma membrane"/>
    <property type="evidence" value="ECO:0007669"/>
    <property type="project" value="TreeGrafter"/>
</dbReference>
<dbReference type="AlphaFoldDB" id="A0A0M3J072"/>
<dbReference type="WBParaSite" id="ASIM_0000090801-mRNA-1">
    <property type="protein sequence ID" value="ASIM_0000090801-mRNA-1"/>
    <property type="gene ID" value="ASIM_0000090801"/>
</dbReference>
<protein>
    <submittedName>
        <fullName evidence="13">Transporter</fullName>
    </submittedName>
</protein>
<evidence type="ECO:0000313" key="12">
    <source>
        <dbReference type="Proteomes" id="UP000267096"/>
    </source>
</evidence>
<evidence type="ECO:0000256" key="6">
    <source>
        <dbReference type="ARBA" id="ARBA00022989"/>
    </source>
</evidence>
<dbReference type="EMBL" id="UYRR01000664">
    <property type="protein sequence ID" value="VDK18107.1"/>
    <property type="molecule type" value="Genomic_DNA"/>
</dbReference>
<dbReference type="PRINTS" id="PR00176">
    <property type="entry name" value="NANEUSMPORT"/>
</dbReference>